<dbReference type="InterPro" id="IPR021497">
    <property type="entry name" value="GTA_holin_3TM"/>
</dbReference>
<sequence length="169" mass="17785">MLPALLAQIGLPLLLKAVGLGLDAIDNPVAKAASAAVGDVEKAISGRQITPDQIAAANHHTERMMEIESREVQTKIREINRTFRAEISSGDAYVRRWRPTFGYAVALSWMATMGAAAYTVVAEPELAPGVISALVNTAPIWGVALAVLGVSVVKRSQDKRLGAPGDSGA</sequence>
<evidence type="ECO:0008006" key="4">
    <source>
        <dbReference type="Google" id="ProtNLM"/>
    </source>
</evidence>
<dbReference type="eggNOG" id="ENOG502ZWX5">
    <property type="taxonomic scope" value="Bacteria"/>
</dbReference>
<protein>
    <recommendedName>
        <fullName evidence="4">Ribokinase</fullName>
    </recommendedName>
</protein>
<organism evidence="2 3">
    <name type="scientific">Caenispirillum salinarum AK4</name>
    <dbReference type="NCBI Taxonomy" id="1238182"/>
    <lineage>
        <taxon>Bacteria</taxon>
        <taxon>Pseudomonadati</taxon>
        <taxon>Pseudomonadota</taxon>
        <taxon>Alphaproteobacteria</taxon>
        <taxon>Rhodospirillales</taxon>
        <taxon>Novispirillaceae</taxon>
        <taxon>Caenispirillum</taxon>
    </lineage>
</organism>
<comment type="caution">
    <text evidence="2">The sequence shown here is derived from an EMBL/GenBank/DDBJ whole genome shotgun (WGS) entry which is preliminary data.</text>
</comment>
<evidence type="ECO:0000313" key="2">
    <source>
        <dbReference type="EMBL" id="EKV27069.1"/>
    </source>
</evidence>
<dbReference type="RefSeq" id="WP_009542394.1">
    <property type="nucleotide sequence ID" value="NZ_ANHY01000021.1"/>
</dbReference>
<feature type="transmembrane region" description="Helical" evidence="1">
    <location>
        <begin position="133"/>
        <end position="153"/>
    </location>
</feature>
<keyword evidence="1" id="KW-1133">Transmembrane helix</keyword>
<proteinExistence type="predicted"/>
<dbReference type="AlphaFoldDB" id="K9GQS4"/>
<dbReference type="OrthoDB" id="7366354at2"/>
<feature type="transmembrane region" description="Helical" evidence="1">
    <location>
        <begin position="101"/>
        <end position="121"/>
    </location>
</feature>
<dbReference type="EMBL" id="ANHY01000021">
    <property type="protein sequence ID" value="EKV27069.1"/>
    <property type="molecule type" value="Genomic_DNA"/>
</dbReference>
<keyword evidence="3" id="KW-1185">Reference proteome</keyword>
<dbReference type="Proteomes" id="UP000009881">
    <property type="component" value="Unassembled WGS sequence"/>
</dbReference>
<name>K9GQS4_9PROT</name>
<accession>K9GQS4</accession>
<dbReference type="Pfam" id="PF11351">
    <property type="entry name" value="GTA_holin_3TM"/>
    <property type="match status" value="1"/>
</dbReference>
<gene>
    <name evidence="2" type="ORF">C882_1998</name>
</gene>
<dbReference type="STRING" id="1238182.C882_1998"/>
<dbReference type="PATRIC" id="fig|1238182.3.peg.3952"/>
<evidence type="ECO:0000256" key="1">
    <source>
        <dbReference type="SAM" id="Phobius"/>
    </source>
</evidence>
<evidence type="ECO:0000313" key="3">
    <source>
        <dbReference type="Proteomes" id="UP000009881"/>
    </source>
</evidence>
<keyword evidence="1" id="KW-0812">Transmembrane</keyword>
<keyword evidence="1" id="KW-0472">Membrane</keyword>
<reference evidence="2 3" key="1">
    <citation type="journal article" date="2013" name="Genome Announc.">
        <title>Draft Genome Sequence of an Alphaproteobacterium, Caenispirillum salinarum AK4(T), Isolated from a Solar Saltern.</title>
        <authorList>
            <person name="Khatri I."/>
            <person name="Singh A."/>
            <person name="Korpole S."/>
            <person name="Pinnaka A.K."/>
            <person name="Subramanian S."/>
        </authorList>
    </citation>
    <scope>NUCLEOTIDE SEQUENCE [LARGE SCALE GENOMIC DNA]</scope>
    <source>
        <strain evidence="2 3">AK4</strain>
    </source>
</reference>